<evidence type="ECO:0000256" key="2">
    <source>
        <dbReference type="ARBA" id="ARBA00009142"/>
    </source>
</evidence>
<keyword evidence="5 6" id="KW-0472">Membrane</keyword>
<dbReference type="PANTHER" id="PTHR43701:SF2">
    <property type="entry name" value="MEMBRANE TRANSPORTER PROTEIN YJNA-RELATED"/>
    <property type="match status" value="1"/>
</dbReference>
<evidence type="ECO:0000256" key="3">
    <source>
        <dbReference type="ARBA" id="ARBA00022692"/>
    </source>
</evidence>
<evidence type="ECO:0000256" key="5">
    <source>
        <dbReference type="ARBA" id="ARBA00023136"/>
    </source>
</evidence>
<dbReference type="PANTHER" id="PTHR43701">
    <property type="entry name" value="MEMBRANE TRANSPORTER PROTEIN MJ0441-RELATED"/>
    <property type="match status" value="1"/>
</dbReference>
<comment type="similarity">
    <text evidence="2 6">Belongs to the 4-toluene sulfonate uptake permease (TSUP) (TC 2.A.102) family.</text>
</comment>
<keyword evidence="6" id="KW-1003">Cell membrane</keyword>
<feature type="transmembrane region" description="Helical" evidence="6">
    <location>
        <begin position="6"/>
        <end position="28"/>
    </location>
</feature>
<keyword evidence="8" id="KW-1185">Reference proteome</keyword>
<keyword evidence="3 6" id="KW-0812">Transmembrane</keyword>
<dbReference type="InterPro" id="IPR002781">
    <property type="entry name" value="TM_pro_TauE-like"/>
</dbReference>
<feature type="transmembrane region" description="Helical" evidence="6">
    <location>
        <begin position="75"/>
        <end position="94"/>
    </location>
</feature>
<evidence type="ECO:0000256" key="6">
    <source>
        <dbReference type="RuleBase" id="RU363041"/>
    </source>
</evidence>
<feature type="transmembrane region" description="Helical" evidence="6">
    <location>
        <begin position="106"/>
        <end position="128"/>
    </location>
</feature>
<protein>
    <recommendedName>
        <fullName evidence="6">Probable membrane transporter protein</fullName>
    </recommendedName>
</protein>
<keyword evidence="4 6" id="KW-1133">Transmembrane helix</keyword>
<comment type="subcellular location">
    <subcellularLocation>
        <location evidence="6">Cell membrane</location>
        <topology evidence="6">Multi-pass membrane protein</topology>
    </subcellularLocation>
    <subcellularLocation>
        <location evidence="1">Membrane</location>
        <topology evidence="1">Multi-pass membrane protein</topology>
    </subcellularLocation>
</comment>
<dbReference type="EMBL" id="CP102290">
    <property type="protein sequence ID" value="UWP60971.1"/>
    <property type="molecule type" value="Genomic_DNA"/>
</dbReference>
<dbReference type="RefSeq" id="WP_028530056.1">
    <property type="nucleotide sequence ID" value="NZ_CABLBR010000041.1"/>
</dbReference>
<evidence type="ECO:0000256" key="1">
    <source>
        <dbReference type="ARBA" id="ARBA00004141"/>
    </source>
</evidence>
<evidence type="ECO:0000256" key="4">
    <source>
        <dbReference type="ARBA" id="ARBA00022989"/>
    </source>
</evidence>
<feature type="transmembrane region" description="Helical" evidence="6">
    <location>
        <begin position="208"/>
        <end position="226"/>
    </location>
</feature>
<organism evidence="7 8">
    <name type="scientific">Ruminococcus gauvreauii</name>
    <dbReference type="NCBI Taxonomy" id="438033"/>
    <lineage>
        <taxon>Bacteria</taxon>
        <taxon>Bacillati</taxon>
        <taxon>Bacillota</taxon>
        <taxon>Clostridia</taxon>
        <taxon>Eubacteriales</taxon>
        <taxon>Oscillospiraceae</taxon>
        <taxon>Ruminococcus</taxon>
    </lineage>
</organism>
<evidence type="ECO:0000313" key="8">
    <source>
        <dbReference type="Proteomes" id="UP001060164"/>
    </source>
</evidence>
<feature type="transmembrane region" description="Helical" evidence="6">
    <location>
        <begin position="40"/>
        <end position="60"/>
    </location>
</feature>
<dbReference type="InterPro" id="IPR051598">
    <property type="entry name" value="TSUP/Inactive_protease-like"/>
</dbReference>
<name>A0ABY5VL93_9FIRM</name>
<feature type="transmembrane region" description="Helical" evidence="6">
    <location>
        <begin position="180"/>
        <end position="202"/>
    </location>
</feature>
<feature type="transmembrane region" description="Helical" evidence="6">
    <location>
        <begin position="144"/>
        <end position="173"/>
    </location>
</feature>
<dbReference type="Proteomes" id="UP001060164">
    <property type="component" value="Chromosome"/>
</dbReference>
<reference evidence="7" key="1">
    <citation type="journal article" date="2022" name="Cell">
        <title>Design, construction, and in vivo augmentation of a complex gut microbiome.</title>
        <authorList>
            <person name="Cheng A.G."/>
            <person name="Ho P.Y."/>
            <person name="Aranda-Diaz A."/>
            <person name="Jain S."/>
            <person name="Yu F.B."/>
            <person name="Meng X."/>
            <person name="Wang M."/>
            <person name="Iakiviak M."/>
            <person name="Nagashima K."/>
            <person name="Zhao A."/>
            <person name="Murugkar P."/>
            <person name="Patil A."/>
            <person name="Atabakhsh K."/>
            <person name="Weakley A."/>
            <person name="Yan J."/>
            <person name="Brumbaugh A.R."/>
            <person name="Higginbottom S."/>
            <person name="Dimas A."/>
            <person name="Shiver A.L."/>
            <person name="Deutschbauer A."/>
            <person name="Neff N."/>
            <person name="Sonnenburg J.L."/>
            <person name="Huang K.C."/>
            <person name="Fischbach M.A."/>
        </authorList>
    </citation>
    <scope>NUCLEOTIDE SEQUENCE</scope>
    <source>
        <strain evidence="7">DSM 19829</strain>
    </source>
</reference>
<proteinExistence type="inferred from homology"/>
<evidence type="ECO:0000313" key="7">
    <source>
        <dbReference type="EMBL" id="UWP60971.1"/>
    </source>
</evidence>
<gene>
    <name evidence="7" type="ORF">NQ502_08065</name>
</gene>
<feature type="transmembrane region" description="Helical" evidence="6">
    <location>
        <begin position="238"/>
        <end position="259"/>
    </location>
</feature>
<accession>A0ABY5VL93</accession>
<dbReference type="Pfam" id="PF01925">
    <property type="entry name" value="TauE"/>
    <property type="match status" value="1"/>
</dbReference>
<sequence length="262" mass="27890">MEYIIIVLVSFFSSVVGSICGIGGGVIIKPVLDATGIIPVNTISFLSGCTVLSMSVISVTKNLRDSARPAFDKRIATMLAVGAVAGGLLGKSLYQRILSGLPDSQRVGAVQAGVLLAVTIGTLIYTIYKKRINTLHVTGNAACVIIGCILGMMSAFLGIGGGPINLVILFYFFSMGTKQAAAYSLYIIMFSQTASLISSLVTRQVPEFTFLMIALMVICGVLGGLAGSRANKKIEERYVDRLFLGLMVVIILINIYNIIKYI</sequence>